<feature type="region of interest" description="Disordered" evidence="1">
    <location>
        <begin position="167"/>
        <end position="191"/>
    </location>
</feature>
<keyword evidence="2" id="KW-1133">Transmembrane helix</keyword>
<sequence>MQNPFKYLKNFLVLCPIVLYIIGQQGFAELVITKSPDDFGFLDILFGYLIGMSFLMWLAVIYTVIRRYPFYSIPIIAIIVSLFIQYGSFNPDIPNGIQFGEQGLKDHLPYWVQMLALQWLPHLLSIAMIFSVFIVGAMTIIFGILFTFYAFNKKEIDTEIKEEENALKNRGKKNKKGKHQKSKKPPQINKPDNRFITYMKKVKRMQDEPNNAFELLYSGSITAFFLALFFTFFYSIFLAFTGHWSWQHTLIIFTAIFLYYLLDTGTNLKTNKFFKVCFQALPSSATLFIGLFLFNVSNLSNLTISGTFLVIQMIGLYTGLLKNPININLSVSSSGGSSRNNSNNRSGSGGKSGGGGASSDW</sequence>
<gene>
    <name evidence="3" type="ORF">GCM10023338_14180</name>
</gene>
<feature type="transmembrane region" description="Helical" evidence="2">
    <location>
        <begin position="302"/>
        <end position="320"/>
    </location>
</feature>
<dbReference type="Proteomes" id="UP001500631">
    <property type="component" value="Unassembled WGS sequence"/>
</dbReference>
<feature type="transmembrane region" description="Helical" evidence="2">
    <location>
        <begin position="244"/>
        <end position="262"/>
    </location>
</feature>
<dbReference type="EMBL" id="BAABKE010000004">
    <property type="protein sequence ID" value="GAA5099960.1"/>
    <property type="molecule type" value="Genomic_DNA"/>
</dbReference>
<dbReference type="RefSeq" id="WP_143691358.1">
    <property type="nucleotide sequence ID" value="NZ_BAABKE010000004.1"/>
</dbReference>
<keyword evidence="4" id="KW-1185">Reference proteome</keyword>
<evidence type="ECO:0000256" key="1">
    <source>
        <dbReference type="SAM" id="MobiDB-lite"/>
    </source>
</evidence>
<feature type="compositionally biased region" description="Basic residues" evidence="1">
    <location>
        <begin position="169"/>
        <end position="184"/>
    </location>
</feature>
<reference evidence="4" key="1">
    <citation type="journal article" date="2019" name="Int. J. Syst. Evol. Microbiol.">
        <title>The Global Catalogue of Microorganisms (GCM) 10K type strain sequencing project: providing services to taxonomists for standard genome sequencing and annotation.</title>
        <authorList>
            <consortium name="The Broad Institute Genomics Platform"/>
            <consortium name="The Broad Institute Genome Sequencing Center for Infectious Disease"/>
            <person name="Wu L."/>
            <person name="Ma J."/>
        </authorList>
    </citation>
    <scope>NUCLEOTIDE SEQUENCE [LARGE SCALE GENOMIC DNA]</scope>
    <source>
        <strain evidence="4">JCM 18424</strain>
    </source>
</reference>
<comment type="caution">
    <text evidence="3">The sequence shown here is derived from an EMBL/GenBank/DDBJ whole genome shotgun (WGS) entry which is preliminary data.</text>
</comment>
<name>A0ABP9MSV9_9GAMM</name>
<keyword evidence="2" id="KW-0472">Membrane</keyword>
<feature type="transmembrane region" description="Helical" evidence="2">
    <location>
        <begin position="215"/>
        <end position="238"/>
    </location>
</feature>
<evidence type="ECO:0000313" key="4">
    <source>
        <dbReference type="Proteomes" id="UP001500631"/>
    </source>
</evidence>
<proteinExistence type="predicted"/>
<feature type="region of interest" description="Disordered" evidence="1">
    <location>
        <begin position="333"/>
        <end position="361"/>
    </location>
</feature>
<feature type="transmembrane region" description="Helical" evidence="2">
    <location>
        <begin position="44"/>
        <end position="65"/>
    </location>
</feature>
<keyword evidence="2" id="KW-0812">Transmembrane</keyword>
<feature type="compositionally biased region" description="Gly residues" evidence="1">
    <location>
        <begin position="347"/>
        <end position="361"/>
    </location>
</feature>
<feature type="transmembrane region" description="Helical" evidence="2">
    <location>
        <begin position="274"/>
        <end position="296"/>
    </location>
</feature>
<evidence type="ECO:0000256" key="2">
    <source>
        <dbReference type="SAM" id="Phobius"/>
    </source>
</evidence>
<feature type="transmembrane region" description="Helical" evidence="2">
    <location>
        <begin position="123"/>
        <end position="151"/>
    </location>
</feature>
<accession>A0ABP9MSV9</accession>
<organism evidence="3 4">
    <name type="scientific">Wohlfahrtiimonas larvae</name>
    <dbReference type="NCBI Taxonomy" id="1157986"/>
    <lineage>
        <taxon>Bacteria</taxon>
        <taxon>Pseudomonadati</taxon>
        <taxon>Pseudomonadota</taxon>
        <taxon>Gammaproteobacteria</taxon>
        <taxon>Cardiobacteriales</taxon>
        <taxon>Ignatzschineriaceae</taxon>
        <taxon>Wohlfahrtiimonas</taxon>
    </lineage>
</organism>
<evidence type="ECO:0000313" key="3">
    <source>
        <dbReference type="EMBL" id="GAA5099960.1"/>
    </source>
</evidence>
<feature type="transmembrane region" description="Helical" evidence="2">
    <location>
        <begin position="70"/>
        <end position="89"/>
    </location>
</feature>
<feature type="compositionally biased region" description="Low complexity" evidence="1">
    <location>
        <begin position="333"/>
        <end position="346"/>
    </location>
</feature>
<protein>
    <submittedName>
        <fullName evidence="3">Uncharacterized protein</fullName>
    </submittedName>
</protein>